<proteinExistence type="predicted"/>
<dbReference type="AlphaFoldDB" id="A0A0G4GL91"/>
<name>A0A0G4GL91_9ALVE</name>
<gene>
    <name evidence="2" type="ORF">Cvel_4866</name>
</gene>
<accession>A0A0G4GL91</accession>
<feature type="region of interest" description="Disordered" evidence="1">
    <location>
        <begin position="192"/>
        <end position="251"/>
    </location>
</feature>
<dbReference type="VEuPathDB" id="CryptoDB:Cvel_4866"/>
<feature type="region of interest" description="Disordered" evidence="1">
    <location>
        <begin position="367"/>
        <end position="405"/>
    </location>
</feature>
<evidence type="ECO:0000313" key="2">
    <source>
        <dbReference type="EMBL" id="CEM30828.1"/>
    </source>
</evidence>
<protein>
    <submittedName>
        <fullName evidence="2">Uncharacterized protein</fullName>
    </submittedName>
</protein>
<reference evidence="2" key="1">
    <citation type="submission" date="2014-11" db="EMBL/GenBank/DDBJ databases">
        <authorList>
            <person name="Otto D Thomas"/>
            <person name="Naeem Raeece"/>
        </authorList>
    </citation>
    <scope>NUCLEOTIDE SEQUENCE</scope>
</reference>
<organism evidence="2">
    <name type="scientific">Chromera velia CCMP2878</name>
    <dbReference type="NCBI Taxonomy" id="1169474"/>
    <lineage>
        <taxon>Eukaryota</taxon>
        <taxon>Sar</taxon>
        <taxon>Alveolata</taxon>
        <taxon>Colpodellida</taxon>
        <taxon>Chromeraceae</taxon>
        <taxon>Chromera</taxon>
    </lineage>
</organism>
<evidence type="ECO:0000256" key="1">
    <source>
        <dbReference type="SAM" id="MobiDB-lite"/>
    </source>
</evidence>
<feature type="compositionally biased region" description="Low complexity" evidence="1">
    <location>
        <begin position="223"/>
        <end position="244"/>
    </location>
</feature>
<dbReference type="EMBL" id="CDMZ01001325">
    <property type="protein sequence ID" value="CEM30828.1"/>
    <property type="molecule type" value="Genomic_DNA"/>
</dbReference>
<sequence length="405" mass="43840">MLGQLIKEPRAANPAAANATSFIQQKNGVKYRKKDQSEFCRTIGSWKNKLSAAAGVKRDNPDLKVLDVCHRIDWSHSRYCLAKRTIDNFQALRNRPDCPQELIDKLDDLYANDDTMTCDFQNFIQSIINWLKPENRFRLPPPEPVITGAPAVHGRAGSTSSLSSSTSALTQQWGVGVMGGLPSAVPALNLESAASRSHQKPVPSTFAGGSSLKEKPKLVPIATSGHKSGWSYSSTSSGTPSPSGMQRGPPAYGMRGLPLELMCIHTAGHKHLTPEIFRQARKHGGIIHAPPVDQQQGYGRVFAAIPEMSSAFLYHHVDKETMTRKSNTETDPKLPAPPVIDDPLFLAAAPRKVPTKDLPVLPLFLDPRGGQREGAETAPTAGSVQRGIKRSADGGDAPLPKAMKV</sequence>